<dbReference type="GO" id="GO:0043565">
    <property type="term" value="F:sequence-specific DNA binding"/>
    <property type="evidence" value="ECO:0007669"/>
    <property type="project" value="InterPro"/>
</dbReference>
<dbReference type="SUPFAM" id="SSF118290">
    <property type="entry name" value="WRKY DNA-binding domain"/>
    <property type="match status" value="1"/>
</dbReference>
<dbReference type="SMART" id="SM00774">
    <property type="entry name" value="WRKY"/>
    <property type="match status" value="1"/>
</dbReference>
<dbReference type="Proteomes" id="UP000594263">
    <property type="component" value="Unplaced"/>
</dbReference>
<feature type="region of interest" description="Disordered" evidence="6">
    <location>
        <begin position="110"/>
        <end position="191"/>
    </location>
</feature>
<evidence type="ECO:0000313" key="9">
    <source>
        <dbReference type="Proteomes" id="UP000594263"/>
    </source>
</evidence>
<reference evidence="8" key="1">
    <citation type="submission" date="2021-01" db="UniProtKB">
        <authorList>
            <consortium name="EnsemblPlants"/>
        </authorList>
    </citation>
    <scope>IDENTIFICATION</scope>
</reference>
<sequence>MMKKEAMENPVSGARNPSDTSLFYSDLQGVGAGYGSLCSMFDGMGNGAGGELGFLEMLGVQEFQVPMGYVFDETAHSREVMPSWQTATSIDQVAAVGDIEYHNGSLKPMSKQRQQFDDGNNNAPGTPNSSSISSASNNEGVVVESDQQDKAEEDEEEEDIIGDEEEEEQDQQGSGKNKKQLKAKKANLKKQRQPRFAFMTKSEVDHLEDGYRWRKYGQKAVKNSPFPRSYYRCTSASCGVKKRVERSCTDPSIVVTTYEGQHTHPSPLTPRSISSSIFPDSAAFAAMPALMQMNLHSRYQQQLPSYFASPLNYSTYPIHSLTTSPAPNFNSFTPSPKNNLNLMSNPDQTFLRDHGLLQDLIPSLLPKEEQQRSSN</sequence>
<comment type="subcellular location">
    <subcellularLocation>
        <location evidence="1">Nucleus</location>
    </subcellularLocation>
</comment>
<dbReference type="InterPro" id="IPR036576">
    <property type="entry name" value="WRKY_dom_sf"/>
</dbReference>
<protein>
    <recommendedName>
        <fullName evidence="7">WRKY domain-containing protein</fullName>
    </recommendedName>
</protein>
<evidence type="ECO:0000256" key="5">
    <source>
        <dbReference type="ARBA" id="ARBA00023242"/>
    </source>
</evidence>
<evidence type="ECO:0000256" key="1">
    <source>
        <dbReference type="ARBA" id="ARBA00004123"/>
    </source>
</evidence>
<evidence type="ECO:0000259" key="7">
    <source>
        <dbReference type="PROSITE" id="PS50811"/>
    </source>
</evidence>
<organism evidence="8 9">
    <name type="scientific">Kalanchoe fedtschenkoi</name>
    <name type="common">Lavender scallops</name>
    <name type="synonym">South American air plant</name>
    <dbReference type="NCBI Taxonomy" id="63787"/>
    <lineage>
        <taxon>Eukaryota</taxon>
        <taxon>Viridiplantae</taxon>
        <taxon>Streptophyta</taxon>
        <taxon>Embryophyta</taxon>
        <taxon>Tracheophyta</taxon>
        <taxon>Spermatophyta</taxon>
        <taxon>Magnoliopsida</taxon>
        <taxon>eudicotyledons</taxon>
        <taxon>Gunneridae</taxon>
        <taxon>Pentapetalae</taxon>
        <taxon>Saxifragales</taxon>
        <taxon>Crassulaceae</taxon>
        <taxon>Kalanchoe</taxon>
    </lineage>
</organism>
<keyword evidence="4" id="KW-0804">Transcription</keyword>
<dbReference type="EnsemblPlants" id="Kaladp0085s0110.1.v1.1">
    <property type="protein sequence ID" value="Kaladp0085s0110.1.v1.1"/>
    <property type="gene ID" value="Kaladp0085s0110.v1.1"/>
</dbReference>
<proteinExistence type="predicted"/>
<feature type="compositionally biased region" description="Acidic residues" evidence="6">
    <location>
        <begin position="151"/>
        <end position="170"/>
    </location>
</feature>
<dbReference type="GO" id="GO:0003700">
    <property type="term" value="F:DNA-binding transcription factor activity"/>
    <property type="evidence" value="ECO:0007669"/>
    <property type="project" value="InterPro"/>
</dbReference>
<dbReference type="InterPro" id="IPR044810">
    <property type="entry name" value="WRKY_plant"/>
</dbReference>
<feature type="compositionally biased region" description="Polar residues" evidence="6">
    <location>
        <begin position="111"/>
        <end position="127"/>
    </location>
</feature>
<dbReference type="Gramene" id="Kaladp0085s0110.1.v1.1">
    <property type="protein sequence ID" value="Kaladp0085s0110.1.v1.1"/>
    <property type="gene ID" value="Kaladp0085s0110.v1.1"/>
</dbReference>
<dbReference type="AlphaFoldDB" id="A0A7N1A300"/>
<dbReference type="PANTHER" id="PTHR31221">
    <property type="entry name" value="WRKY TRANSCRIPTION FACTOR PROTEIN 1-RELATED"/>
    <property type="match status" value="1"/>
</dbReference>
<dbReference type="Gene3D" id="2.20.25.80">
    <property type="entry name" value="WRKY domain"/>
    <property type="match status" value="1"/>
</dbReference>
<feature type="compositionally biased region" description="Low complexity" evidence="6">
    <location>
        <begin position="128"/>
        <end position="138"/>
    </location>
</feature>
<evidence type="ECO:0000256" key="3">
    <source>
        <dbReference type="ARBA" id="ARBA00023125"/>
    </source>
</evidence>
<dbReference type="InterPro" id="IPR003657">
    <property type="entry name" value="WRKY_dom"/>
</dbReference>
<name>A0A7N1A300_KALFE</name>
<feature type="compositionally biased region" description="Basic residues" evidence="6">
    <location>
        <begin position="176"/>
        <end position="191"/>
    </location>
</feature>
<dbReference type="PANTHER" id="PTHR31221:SF289">
    <property type="entry name" value="WRKY TRANSCRIPTION FACTOR 68"/>
    <property type="match status" value="1"/>
</dbReference>
<dbReference type="FunFam" id="2.20.25.80:FF:000003">
    <property type="entry name" value="WRKY transcription factor 57"/>
    <property type="match status" value="1"/>
</dbReference>
<keyword evidence="9" id="KW-1185">Reference proteome</keyword>
<evidence type="ECO:0000256" key="6">
    <source>
        <dbReference type="SAM" id="MobiDB-lite"/>
    </source>
</evidence>
<feature type="domain" description="WRKY" evidence="7">
    <location>
        <begin position="202"/>
        <end position="267"/>
    </location>
</feature>
<dbReference type="Pfam" id="PF03106">
    <property type="entry name" value="WRKY"/>
    <property type="match status" value="1"/>
</dbReference>
<keyword evidence="5" id="KW-0539">Nucleus</keyword>
<dbReference type="GO" id="GO:0005634">
    <property type="term" value="C:nucleus"/>
    <property type="evidence" value="ECO:0007669"/>
    <property type="project" value="UniProtKB-SubCell"/>
</dbReference>
<evidence type="ECO:0000256" key="4">
    <source>
        <dbReference type="ARBA" id="ARBA00023163"/>
    </source>
</evidence>
<keyword evidence="3" id="KW-0238">DNA-binding</keyword>
<keyword evidence="2" id="KW-0805">Transcription regulation</keyword>
<evidence type="ECO:0000256" key="2">
    <source>
        <dbReference type="ARBA" id="ARBA00023015"/>
    </source>
</evidence>
<accession>A0A7N1A300</accession>
<evidence type="ECO:0000313" key="8">
    <source>
        <dbReference type="EnsemblPlants" id="Kaladp0085s0110.1.v1.1"/>
    </source>
</evidence>
<dbReference type="PROSITE" id="PS50811">
    <property type="entry name" value="WRKY"/>
    <property type="match status" value="1"/>
</dbReference>